<feature type="repeat" description="ANK" evidence="1">
    <location>
        <begin position="82"/>
        <end position="114"/>
    </location>
</feature>
<dbReference type="PROSITE" id="PS50088">
    <property type="entry name" value="ANK_REPEAT"/>
    <property type="match status" value="3"/>
</dbReference>
<evidence type="ECO:0000256" key="1">
    <source>
        <dbReference type="PROSITE-ProRule" id="PRU00023"/>
    </source>
</evidence>
<dbReference type="Gene3D" id="1.25.40.20">
    <property type="entry name" value="Ankyrin repeat-containing domain"/>
    <property type="match status" value="2"/>
</dbReference>
<accession>A0A653BDD6</accession>
<dbReference type="AlphaFoldDB" id="A0A653BDD6"/>
<feature type="repeat" description="ANK" evidence="1">
    <location>
        <begin position="187"/>
        <end position="219"/>
    </location>
</feature>
<reference evidence="3 4" key="1">
    <citation type="submission" date="2019-01" db="EMBL/GenBank/DDBJ databases">
        <authorList>
            <person name="Sayadi A."/>
        </authorList>
    </citation>
    <scope>NUCLEOTIDE SEQUENCE [LARGE SCALE GENOMIC DNA]</scope>
</reference>
<dbReference type="InterPro" id="IPR001660">
    <property type="entry name" value="SAM"/>
</dbReference>
<dbReference type="SUPFAM" id="SSF48403">
    <property type="entry name" value="Ankyrin repeat"/>
    <property type="match status" value="1"/>
</dbReference>
<evidence type="ECO:0000259" key="2">
    <source>
        <dbReference type="Pfam" id="PF00536"/>
    </source>
</evidence>
<dbReference type="Pfam" id="PF00536">
    <property type="entry name" value="SAM_1"/>
    <property type="match status" value="1"/>
</dbReference>
<protein>
    <recommendedName>
        <fullName evidence="2">SAM domain-containing protein</fullName>
    </recommendedName>
</protein>
<dbReference type="GO" id="GO:0071546">
    <property type="term" value="C:pi-body"/>
    <property type="evidence" value="ECO:0007669"/>
    <property type="project" value="TreeGrafter"/>
</dbReference>
<dbReference type="Proteomes" id="UP000410492">
    <property type="component" value="Unassembled WGS sequence"/>
</dbReference>
<organism evidence="3 4">
    <name type="scientific">Callosobruchus maculatus</name>
    <name type="common">Southern cowpea weevil</name>
    <name type="synonym">Pulse bruchid</name>
    <dbReference type="NCBI Taxonomy" id="64391"/>
    <lineage>
        <taxon>Eukaryota</taxon>
        <taxon>Metazoa</taxon>
        <taxon>Ecdysozoa</taxon>
        <taxon>Arthropoda</taxon>
        <taxon>Hexapoda</taxon>
        <taxon>Insecta</taxon>
        <taxon>Pterygota</taxon>
        <taxon>Neoptera</taxon>
        <taxon>Endopterygota</taxon>
        <taxon>Coleoptera</taxon>
        <taxon>Polyphaga</taxon>
        <taxon>Cucujiformia</taxon>
        <taxon>Chrysomeloidea</taxon>
        <taxon>Chrysomelidae</taxon>
        <taxon>Bruchinae</taxon>
        <taxon>Bruchini</taxon>
        <taxon>Callosobruchus</taxon>
    </lineage>
</organism>
<dbReference type="PANTHER" id="PTHR24157:SF3">
    <property type="entry name" value="ANKYRIN REPEAT, SAM AND BASIC LEUCINE ZIPPER DOMAIN-CONTAINING PROTEIN 1"/>
    <property type="match status" value="1"/>
</dbReference>
<dbReference type="OrthoDB" id="439236at2759"/>
<keyword evidence="1" id="KW-0040">ANK repeat</keyword>
<proteinExistence type="predicted"/>
<dbReference type="Pfam" id="PF12796">
    <property type="entry name" value="Ank_2"/>
    <property type="match status" value="2"/>
</dbReference>
<dbReference type="EMBL" id="CAACVG010000122">
    <property type="protein sequence ID" value="VEN33586.1"/>
    <property type="molecule type" value="Genomic_DNA"/>
</dbReference>
<dbReference type="InterPro" id="IPR036770">
    <property type="entry name" value="Ankyrin_rpt-contain_sf"/>
</dbReference>
<dbReference type="SMART" id="SM00248">
    <property type="entry name" value="ANK"/>
    <property type="match status" value="5"/>
</dbReference>
<sequence>MAYVPDSDSDSSCFSDDPDYENFKARTRQIVNQVKSVPVVLTEADRREQQCQQLYRSICSGDITVVQQVLDDGYDVNSPVYDNWTPILLAVSLGKYELIELLVNRGANINSNKDGTTALMMACNCPNQTSPYSESIKIIKLLVEKGADAKSINNKRMTALMFAASNGHLEAVKFLLPFSNKNAVDNQGWNALFWAVSTNEIQVVKYLLEQNLDYSTPDVRNNTALDMAKSSDLIQIVELFPKEEEDFIFDTIRNQVLSFEESFAMWKTKERPQFFIDICGILCSIMSEPLIALLAKKNVTLSEFLSMTDADLQKLGVKLPYQRARILGAIYKFHKYPYHPKSLYVTPLNEKYSNLDVAIQTLSTVKQVIAMEASIEFILKSCGHCEGLEKDADLARTIGSVKRNIALCKRGSKKLMKKAEKWERIVRPADLITKDSNSWKVRFPWRKLMFSLSVCSVIFVIKLCKK</sequence>
<dbReference type="PANTHER" id="PTHR24157">
    <property type="entry name" value="ANKYRIN REPEAT, SAM AND BASIC LEUCINE ZIPPER DOMAIN-CONTAINING PROTEIN 1"/>
    <property type="match status" value="1"/>
</dbReference>
<dbReference type="SUPFAM" id="SSF47769">
    <property type="entry name" value="SAM/Pointed domain"/>
    <property type="match status" value="1"/>
</dbReference>
<dbReference type="InterPro" id="IPR013761">
    <property type="entry name" value="SAM/pointed_sf"/>
</dbReference>
<feature type="domain" description="SAM" evidence="2">
    <location>
        <begin position="277"/>
        <end position="331"/>
    </location>
</feature>
<dbReference type="InterPro" id="IPR002110">
    <property type="entry name" value="Ankyrin_rpt"/>
</dbReference>
<evidence type="ECO:0000313" key="3">
    <source>
        <dbReference type="EMBL" id="VEN33586.1"/>
    </source>
</evidence>
<dbReference type="Gene3D" id="1.10.150.50">
    <property type="entry name" value="Transcription Factor, Ets-1"/>
    <property type="match status" value="1"/>
</dbReference>
<feature type="repeat" description="ANK" evidence="1">
    <location>
        <begin position="114"/>
        <end position="154"/>
    </location>
</feature>
<keyword evidence="4" id="KW-1185">Reference proteome</keyword>
<dbReference type="PROSITE" id="PS50297">
    <property type="entry name" value="ANK_REP_REGION"/>
    <property type="match status" value="1"/>
</dbReference>
<gene>
    <name evidence="3" type="ORF">CALMAC_LOCUS86</name>
</gene>
<name>A0A653BDD6_CALMS</name>
<evidence type="ECO:0000313" key="4">
    <source>
        <dbReference type="Proteomes" id="UP000410492"/>
    </source>
</evidence>